<feature type="binding site" evidence="15">
    <location>
        <position position="161"/>
    </location>
    <ligand>
        <name>chlorophyll a</name>
        <dbReference type="ChEBI" id="CHEBI:58416"/>
        <label>1</label>
    </ligand>
</feature>
<keyword evidence="7" id="KW-0934">Plastid</keyword>
<evidence type="ECO:0000256" key="5">
    <source>
        <dbReference type="ARBA" id="ARBA00022528"/>
    </source>
</evidence>
<dbReference type="InParanoid" id="B5YM25"/>
<reference evidence="20 21" key="4">
    <citation type="journal article" date="2025" name="J. Integr. Plant Biol.">
        <title>Structures of PSI-FCPI from Thalassiosira pseudonana grown under high light provide evidence for convergent evolution and light-adaptive strategies in diatom FCPIs.</title>
        <authorList>
            <person name="Feng Y."/>
            <person name="Li Z."/>
            <person name="Yang Y."/>
            <person name="Shen L."/>
            <person name="Li X."/>
            <person name="Liu X."/>
            <person name="Zhang X."/>
            <person name="Zhang J."/>
            <person name="Ren F."/>
            <person name="Wang Y."/>
            <person name="Liu C."/>
            <person name="Han G."/>
            <person name="Wang X."/>
            <person name="Kuang T."/>
            <person name="Shen J.R."/>
            <person name="Wang W."/>
        </authorList>
    </citation>
    <scope>STRUCTURE BY ELECTRON MICROSCOPY (2.78 ANGSTROMS) OF 32-201 IN COMPLEX WITH CHLOROPHYLL A</scope>
</reference>
<evidence type="ECO:0007829" key="20">
    <source>
        <dbReference type="PDB" id="8ZEH"/>
    </source>
</evidence>
<evidence type="ECO:0000256" key="15">
    <source>
        <dbReference type="PIRSR" id="PIRSR601344-1"/>
    </source>
</evidence>
<dbReference type="EMDB" id="EMD-60032"/>
<dbReference type="PANTHER" id="PTHR21649">
    <property type="entry name" value="CHLOROPHYLL A/B BINDING PROTEIN"/>
    <property type="match status" value="1"/>
</dbReference>
<keyword evidence="19 20" id="KW-0002">3D-structure</keyword>
<keyword evidence="11" id="KW-0793">Thylakoid</keyword>
<feature type="binding site" evidence="15 19">
    <location>
        <position position="167"/>
    </location>
    <ligand>
        <name>chlorophyll a</name>
        <dbReference type="ChEBI" id="CHEBI:58416"/>
        <label>1</label>
    </ligand>
</feature>
<feature type="chain" id="PRO_5002841372" evidence="16">
    <location>
        <begin position="18"/>
        <end position="201"/>
    </location>
</feature>
<evidence type="ECO:0000256" key="14">
    <source>
        <dbReference type="ARBA" id="ARBA00023276"/>
    </source>
</evidence>
<dbReference type="Proteomes" id="UP000001449">
    <property type="component" value="Chromosome 18"/>
</dbReference>
<feature type="binding site" description="axial binding residue" evidence="15">
    <location>
        <position position="72"/>
    </location>
    <ligand>
        <name>chlorophyll b</name>
        <dbReference type="ChEBI" id="CHEBI:61721"/>
        <label>1</label>
    </ligand>
    <ligandPart>
        <name>Mg</name>
        <dbReference type="ChEBI" id="CHEBI:25107"/>
    </ligandPart>
</feature>
<reference evidence="17 18" key="2">
    <citation type="journal article" date="2008" name="Nature">
        <title>The Phaeodactylum genome reveals the evolutionary history of diatom genomes.</title>
        <authorList>
            <person name="Bowler C."/>
            <person name="Allen A.E."/>
            <person name="Badger J.H."/>
            <person name="Grimwood J."/>
            <person name="Jabbari K."/>
            <person name="Kuo A."/>
            <person name="Maheswari U."/>
            <person name="Martens C."/>
            <person name="Maumus F."/>
            <person name="Otillar R.P."/>
            <person name="Rayko E."/>
            <person name="Salamov A."/>
            <person name="Vandepoele K."/>
            <person name="Beszteri B."/>
            <person name="Gruber A."/>
            <person name="Heijde M."/>
            <person name="Katinka M."/>
            <person name="Mock T."/>
            <person name="Valentin K."/>
            <person name="Verret F."/>
            <person name="Berges J.A."/>
            <person name="Brownlee C."/>
            <person name="Cadoret J.P."/>
            <person name="Chiovitti A."/>
            <person name="Choi C.J."/>
            <person name="Coesel S."/>
            <person name="De Martino A."/>
            <person name="Detter J.C."/>
            <person name="Durkin C."/>
            <person name="Falciatore A."/>
            <person name="Fournet J."/>
            <person name="Haruta M."/>
            <person name="Huysman M.J."/>
            <person name="Jenkins B.D."/>
            <person name="Jiroutova K."/>
            <person name="Jorgensen R.E."/>
            <person name="Joubert Y."/>
            <person name="Kaplan A."/>
            <person name="Kroger N."/>
            <person name="Kroth P.G."/>
            <person name="La Roche J."/>
            <person name="Lindquist E."/>
            <person name="Lommer M."/>
            <person name="Martin-Jezequel V."/>
            <person name="Lopez P.J."/>
            <person name="Lucas S."/>
            <person name="Mangogna M."/>
            <person name="McGinnis K."/>
            <person name="Medlin L.K."/>
            <person name="Montsant A."/>
            <person name="Oudot-Le Secq M.P."/>
            <person name="Napoli C."/>
            <person name="Obornik M."/>
            <person name="Parker M.S."/>
            <person name="Petit J.L."/>
            <person name="Porcel B.M."/>
            <person name="Poulsen N."/>
            <person name="Robison M."/>
            <person name="Rychlewski L."/>
            <person name="Rynearson T.A."/>
            <person name="Schmutz J."/>
            <person name="Shapiro H."/>
            <person name="Siaut M."/>
            <person name="Stanley M."/>
            <person name="Sussman M.R."/>
            <person name="Taylor A.R."/>
            <person name="Vardi A."/>
            <person name="von Dassow P."/>
            <person name="Vyverman W."/>
            <person name="Willis A."/>
            <person name="Wyrwicz L.S."/>
            <person name="Rokhsar D.S."/>
            <person name="Weissenbach J."/>
            <person name="Armbrust E.V."/>
            <person name="Green B.R."/>
            <person name="Van de Peer Y."/>
            <person name="Grigoriev I.V."/>
        </authorList>
    </citation>
    <scope>NUCLEOTIDE SEQUENCE [LARGE SCALE GENOMIC DNA]</scope>
    <source>
        <strain evidence="17 18">CCMP1335</strain>
    </source>
</reference>
<keyword evidence="6" id="KW-0602">Photosynthesis</keyword>
<evidence type="ECO:0000256" key="6">
    <source>
        <dbReference type="ARBA" id="ARBA00022531"/>
    </source>
</evidence>
<feature type="binding site" evidence="19 20">
    <location>
        <position position="67"/>
    </location>
    <ligand>
        <name>chlorophyll a</name>
        <dbReference type="ChEBI" id="CHEBI:58416"/>
        <label>1</label>
        <note>axial binding residue</note>
    </ligand>
    <ligandPart>
        <name>Mg</name>
        <dbReference type="ChEBI" id="CHEBI:25107"/>
    </ligandPart>
</feature>
<evidence type="ECO:0000256" key="1">
    <source>
        <dbReference type="ARBA" id="ARBA00004022"/>
    </source>
</evidence>
<evidence type="ECO:0000256" key="16">
    <source>
        <dbReference type="SAM" id="SignalP"/>
    </source>
</evidence>
<evidence type="ECO:0000256" key="11">
    <source>
        <dbReference type="ARBA" id="ARBA00023078"/>
    </source>
</evidence>
<dbReference type="GO" id="GO:0016168">
    <property type="term" value="F:chlorophyll binding"/>
    <property type="evidence" value="ECO:0007669"/>
    <property type="project" value="UniProtKB-KW"/>
</dbReference>
<dbReference type="GO" id="GO:0030076">
    <property type="term" value="C:light-harvesting complex"/>
    <property type="evidence" value="ECO:0007669"/>
    <property type="project" value="UniProtKB-KW"/>
</dbReference>
<feature type="binding site" evidence="20 21">
    <location>
        <position position="69"/>
    </location>
    <ligand>
        <name>chlorophyll a</name>
        <dbReference type="ChEBI" id="CHEBI:58416"/>
        <label>2</label>
    </ligand>
</feature>
<proteinExistence type="evidence at protein level"/>
<feature type="binding site" evidence="19 20">
    <location>
        <position position="91"/>
    </location>
    <ligand>
        <name>chlorophyll a</name>
        <dbReference type="ChEBI" id="CHEBI:58416"/>
        <label>3</label>
        <note>axial binding residue</note>
    </ligand>
    <ligandPart>
        <name>Mg</name>
        <dbReference type="ChEBI" id="CHEBI:25107"/>
    </ligandPart>
</feature>
<feature type="binding site" evidence="19 20">
    <location>
        <position position="179"/>
    </location>
    <ligand>
        <name>chlorophyll a</name>
        <dbReference type="ChEBI" id="CHEBI:58416"/>
        <label>9</label>
        <note>axial binding residue</note>
    </ligand>
    <ligandPart>
        <name>Mg</name>
        <dbReference type="ChEBI" id="CHEBI:25107"/>
    </ligandPart>
</feature>
<feature type="binding site" evidence="19">
    <location>
        <position position="142"/>
    </location>
    <ligand>
        <name>chlorophyll a</name>
        <dbReference type="ChEBI" id="CHEBI:58416"/>
        <label>8</label>
        <note>axial binding residue</note>
    </ligand>
    <ligandPart>
        <name>Mg</name>
        <dbReference type="ChEBI" id="CHEBI:25107"/>
    </ligandPart>
</feature>
<comment type="function">
    <text evidence="1">The light-harvesting complex (LHC) functions as a light receptor, it captures and delivers excitation energy to photosystems with which it is closely associated. Energy is transferred from the carotenoid and chlorophyll C (or B) to chlorophyll A and the photosynthetic reaction centers where it is used to synthesize ATP and reducing power.</text>
</comment>
<feature type="binding site" evidence="15">
    <location>
        <position position="165"/>
    </location>
    <ligand>
        <name>chlorophyll a</name>
        <dbReference type="ChEBI" id="CHEBI:58416"/>
        <label>1</label>
    </ligand>
</feature>
<keyword evidence="12" id="KW-0472">Membrane</keyword>
<dbReference type="GeneID" id="7450877"/>
<evidence type="ECO:0000256" key="9">
    <source>
        <dbReference type="ARBA" id="ARBA00022946"/>
    </source>
</evidence>
<feature type="binding site" evidence="15">
    <location>
        <position position="162"/>
    </location>
    <ligand>
        <name>chlorophyll a</name>
        <dbReference type="ChEBI" id="CHEBI:58416"/>
        <label>1</label>
    </ligand>
</feature>
<dbReference type="EMDB" id="EMD-60044"/>
<evidence type="ECO:0000256" key="10">
    <source>
        <dbReference type="ARBA" id="ARBA00022991"/>
    </source>
</evidence>
<reference evidence="17 18" key="1">
    <citation type="journal article" date="2004" name="Science">
        <title>The genome of the diatom Thalassiosira pseudonana: ecology, evolution, and metabolism.</title>
        <authorList>
            <person name="Armbrust E.V."/>
            <person name="Berges J.A."/>
            <person name="Bowler C."/>
            <person name="Green B.R."/>
            <person name="Martinez D."/>
            <person name="Putnam N.H."/>
            <person name="Zhou S."/>
            <person name="Allen A.E."/>
            <person name="Apt K.E."/>
            <person name="Bechner M."/>
            <person name="Brzezinski M.A."/>
            <person name="Chaal B.K."/>
            <person name="Chiovitti A."/>
            <person name="Davis A.K."/>
            <person name="Demarest M.S."/>
            <person name="Detter J.C."/>
            <person name="Glavina T."/>
            <person name="Goodstein D."/>
            <person name="Hadi M.Z."/>
            <person name="Hellsten U."/>
            <person name="Hildebrand M."/>
            <person name="Jenkins B.D."/>
            <person name="Jurka J."/>
            <person name="Kapitonov V.V."/>
            <person name="Kroger N."/>
            <person name="Lau W.W."/>
            <person name="Lane T.W."/>
            <person name="Larimer F.W."/>
            <person name="Lippmeier J.C."/>
            <person name="Lucas S."/>
            <person name="Medina M."/>
            <person name="Montsant A."/>
            <person name="Obornik M."/>
            <person name="Parker M.S."/>
            <person name="Palenik B."/>
            <person name="Pazour G.J."/>
            <person name="Richardson P.M."/>
            <person name="Rynearson T.A."/>
            <person name="Saito M.A."/>
            <person name="Schwartz D.C."/>
            <person name="Thamatrakoln K."/>
            <person name="Valentin K."/>
            <person name="Vardi A."/>
            <person name="Wilkerson F.P."/>
            <person name="Rokhsar D.S."/>
        </authorList>
    </citation>
    <scope>NUCLEOTIDE SEQUENCE [LARGE SCALE GENOMIC DNA]</scope>
    <source>
        <strain evidence="17 18">CCMP1335</strain>
    </source>
</reference>
<evidence type="ECO:0000256" key="7">
    <source>
        <dbReference type="ARBA" id="ARBA00022640"/>
    </source>
</evidence>
<dbReference type="GO" id="GO:0009416">
    <property type="term" value="P:response to light stimulus"/>
    <property type="evidence" value="ECO:0000318"/>
    <property type="project" value="GO_Central"/>
</dbReference>
<keyword evidence="4 15" id="KW-0148">Chlorophyll</keyword>
<sequence>MKTACLIASSLIASASAFAPAPVAKSTTALSADFSGEIGAANAELGCWDPLNFCTDQASFDKMRYAELKHGRVAQLAAWGYATTWSGARFPGCEDFPAGHEAVLKIGTENLIPVLVVAGALETLWKQKEGSFPGDFSATSFPVGFGPFAKTEADMIDLRTKELNNGRAAMMGILGMIVHEQIDGKPFIFFDKFEIYAPFGN</sequence>
<feature type="binding site" evidence="20 21">
    <location>
        <position position="196"/>
    </location>
    <ligand>
        <name>chlorophyll a</name>
        <dbReference type="ChEBI" id="CHEBI:58416"/>
        <label>10</label>
        <note>axial binding residue</note>
    </ligand>
    <ligandPart>
        <name>Mg</name>
        <dbReference type="ChEBI" id="CHEBI:25107"/>
    </ligandPart>
</feature>
<dbReference type="RefSeq" id="XP_002295619.1">
    <property type="nucleotide sequence ID" value="XM_002295583.1"/>
</dbReference>
<keyword evidence="18" id="KW-1185">Reference proteome</keyword>
<dbReference type="AlphaFoldDB" id="B5YM25"/>
<evidence type="ECO:0000256" key="8">
    <source>
        <dbReference type="ARBA" id="ARBA00022692"/>
    </source>
</evidence>
<feature type="binding site" evidence="19">
    <location>
        <position position="199"/>
    </location>
    <ligand>
        <name>chlorophyll a</name>
        <dbReference type="ChEBI" id="CHEBI:58416"/>
        <label>11</label>
    </ligand>
</feature>
<keyword evidence="5" id="KW-0150">Chloroplast</keyword>
<name>B5YM25_THAPS</name>
<feature type="binding site" evidence="19">
    <location>
        <position position="196"/>
    </location>
    <ligand>
        <name>chlorophyll a</name>
        <dbReference type="ChEBI" id="CHEBI:58416"/>
        <label>11</label>
        <note>axial binding residue</note>
    </ligand>
    <ligandPart>
        <name>Mg</name>
        <dbReference type="ChEBI" id="CHEBI:25107"/>
    </ligandPart>
</feature>
<evidence type="ECO:0000256" key="12">
    <source>
        <dbReference type="ARBA" id="ARBA00023136"/>
    </source>
</evidence>
<feature type="signal peptide" evidence="16">
    <location>
        <begin position="1"/>
        <end position="17"/>
    </location>
</feature>
<dbReference type="GO" id="GO:0009535">
    <property type="term" value="C:chloroplast thylakoid membrane"/>
    <property type="evidence" value="ECO:0007669"/>
    <property type="project" value="UniProtKB-SubCell"/>
</dbReference>
<dbReference type="PDB" id="8ZEH">
    <property type="method" value="EM"/>
    <property type="resolution" value="2.78 A"/>
    <property type="chains" value="C=32-201"/>
</dbReference>
<dbReference type="EMBL" id="CP001159">
    <property type="protein sequence ID" value="ACI64336.1"/>
    <property type="molecule type" value="Genomic_DNA"/>
</dbReference>
<accession>B5YM25</accession>
<dbReference type="FunFam" id="1.10.3460.10:FF:000011">
    <property type="entry name" value="Fucoxanthin chlorophyll a/c protein 8"/>
    <property type="match status" value="1"/>
</dbReference>
<feature type="binding site" evidence="15">
    <location>
        <position position="70"/>
    </location>
    <ligand>
        <name>chlorophyll a</name>
        <dbReference type="ChEBI" id="CHEBI:58416"/>
        <label>1</label>
    </ligand>
</feature>
<reference evidence="19" key="3">
    <citation type="journal article" date="2024" name="Elife">
        <title>Structural basis for molecular assembly of fucoxanthin chlorophyll &lt;i&gt;a&lt;/i&gt;/&lt;i&gt;c&lt;/i&gt;-binding proteins in a diatom photosystem I supercomplex.</title>
        <authorList>
            <person name="Kato K."/>
            <person name="Nakajima Y."/>
            <person name="Xing J."/>
            <person name="Kumazawa M."/>
            <person name="Ogawa H."/>
            <person name="Shen J.R."/>
            <person name="Ifuku K."/>
            <person name="Nagao R."/>
        </authorList>
    </citation>
    <scope>STRUCTURE BY ELECTRON MICROSCOPY (2.30 ANGSTROMS) IN COMPLEX WITH CHLOROPHYLL A</scope>
</reference>
<evidence type="ECO:0000313" key="18">
    <source>
        <dbReference type="Proteomes" id="UP000001449"/>
    </source>
</evidence>
<dbReference type="Gene3D" id="1.10.3460.10">
    <property type="entry name" value="Chlorophyll a/b binding protein domain"/>
    <property type="match status" value="1"/>
</dbReference>
<feature type="binding site" evidence="19">
    <location>
        <position position="122"/>
    </location>
    <ligand>
        <name>chlorophyll a</name>
        <dbReference type="ChEBI" id="CHEBI:58416"/>
        <label>5</label>
        <note>axial binding residue</note>
    </ligand>
    <ligandPart>
        <name>Mg</name>
        <dbReference type="ChEBI" id="CHEBI:25107"/>
    </ligandPart>
</feature>
<evidence type="ECO:0000256" key="13">
    <source>
        <dbReference type="ARBA" id="ARBA00023243"/>
    </source>
</evidence>
<feature type="binding site" evidence="19 20">
    <location>
        <position position="136"/>
    </location>
    <ligand>
        <name>chlorophyll a</name>
        <dbReference type="ChEBI" id="CHEBI:58416"/>
        <label>6</label>
    </ligand>
</feature>
<dbReference type="SMR" id="B5YM25"/>
<dbReference type="InterPro" id="IPR001344">
    <property type="entry name" value="Chloro_AB-bd_pln"/>
</dbReference>
<feature type="binding site" evidence="20 21">
    <location>
        <position position="142"/>
    </location>
    <ligand>
        <name>chlorophyll a</name>
        <dbReference type="ChEBI" id="CHEBI:58416"/>
        <label>7</label>
        <note>axial binding residue</note>
    </ligand>
    <ligandPart>
        <name>Mg</name>
        <dbReference type="ChEBI" id="CHEBI:25107"/>
    </ligandPart>
</feature>
<evidence type="ECO:0000256" key="3">
    <source>
        <dbReference type="ARBA" id="ARBA00005933"/>
    </source>
</evidence>
<feature type="binding site" evidence="20 21">
    <location>
        <position position="141"/>
    </location>
    <ligand>
        <name>chlorophyll a</name>
        <dbReference type="ChEBI" id="CHEBI:58416"/>
        <label>7</label>
    </ligand>
</feature>
<feature type="binding site" evidence="19 20">
    <location>
        <position position="47"/>
    </location>
    <ligand>
        <name>chlorophyll a</name>
        <dbReference type="ChEBI" id="CHEBI:58416"/>
        <label>1</label>
    </ligand>
</feature>
<dbReference type="SUPFAM" id="SSF103511">
    <property type="entry name" value="Chlorophyll a-b binding protein"/>
    <property type="match status" value="1"/>
</dbReference>
<feature type="binding site" evidence="20 21">
    <location>
        <position position="122"/>
    </location>
    <ligand>
        <name>chlorophyll a</name>
        <dbReference type="ChEBI" id="CHEBI:58416"/>
        <label>2</label>
        <note>axial binding residue</note>
    </ligand>
    <ligandPart>
        <name>Mg</name>
        <dbReference type="ChEBI" id="CHEBI:25107"/>
    </ligandPart>
</feature>
<dbReference type="EMDB" id="EMD-38457"/>
<feature type="binding site" evidence="19 20">
    <location>
        <position position="64"/>
    </location>
    <ligand>
        <name>chlorophyll a</name>
        <dbReference type="ChEBI" id="CHEBI:58416"/>
        <label>1</label>
    </ligand>
</feature>
<dbReference type="PaxDb" id="35128-Thaps38122"/>
<feature type="binding site" evidence="15 19">
    <location>
        <position position="48"/>
    </location>
    <ligand>
        <name>chlorophyll a</name>
        <dbReference type="ChEBI" id="CHEBI:58416"/>
        <label>1</label>
    </ligand>
</feature>
<feature type="binding site" evidence="19 20">
    <location>
        <position position="41"/>
    </location>
    <ligand>
        <name>chlorophyll a</name>
        <dbReference type="ChEBI" id="CHEBI:58416"/>
        <label>1</label>
    </ligand>
</feature>
<keyword evidence="9" id="KW-0809">Transit peptide</keyword>
<evidence type="ECO:0007829" key="19">
    <source>
        <dbReference type="PDB" id="8XLS"/>
    </source>
</evidence>
<dbReference type="InterPro" id="IPR022796">
    <property type="entry name" value="Chloroa_b-bind"/>
</dbReference>
<dbReference type="PDB" id="8ZET">
    <property type="method" value="EM"/>
    <property type="resolution" value="3.20 A"/>
    <property type="chains" value="C=32-201"/>
</dbReference>
<dbReference type="PDB" id="8XLS">
    <property type="method" value="EM"/>
    <property type="resolution" value="2.30 A"/>
    <property type="chains" value="4=1-201"/>
</dbReference>
<evidence type="ECO:0000256" key="2">
    <source>
        <dbReference type="ARBA" id="ARBA00004334"/>
    </source>
</evidence>
<dbReference type="GO" id="GO:0009523">
    <property type="term" value="C:photosystem II"/>
    <property type="evidence" value="ECO:0007669"/>
    <property type="project" value="UniProtKB-KW"/>
</dbReference>
<keyword evidence="14" id="KW-0604">Photosystem II</keyword>
<keyword evidence="8" id="KW-0812">Transmembrane</keyword>
<comment type="subcellular location">
    <subcellularLocation>
        <location evidence="2">Plastid</location>
        <location evidence="2">Chloroplast thylakoid membrane</location>
    </subcellularLocation>
</comment>
<feature type="binding site" evidence="19 20">
    <location>
        <position position="100"/>
    </location>
    <ligand>
        <name>chlorophyll a</name>
        <dbReference type="ChEBI" id="CHEBI:58416"/>
        <label>4</label>
        <note>axial binding residue</note>
    </ligand>
    <ligandPart>
        <name>Mg</name>
        <dbReference type="ChEBI" id="CHEBI:25107"/>
    </ligandPart>
</feature>
<dbReference type="KEGG" id="tps:THAPS_25402"/>
<evidence type="ECO:0000313" key="17">
    <source>
        <dbReference type="EMBL" id="ACI64336.1"/>
    </source>
</evidence>
<feature type="binding site" evidence="20 21">
    <location>
        <position position="54"/>
    </location>
    <ligand>
        <name>chlorophyll a</name>
        <dbReference type="ChEBI" id="CHEBI:58416"/>
        <label>1</label>
    </ligand>
</feature>
<keyword evidence="10" id="KW-0157">Chromophore</keyword>
<dbReference type="GO" id="GO:0009768">
    <property type="term" value="P:photosynthesis, light harvesting in photosystem I"/>
    <property type="evidence" value="ECO:0000318"/>
    <property type="project" value="GO_Central"/>
</dbReference>
<evidence type="ECO:0007829" key="21">
    <source>
        <dbReference type="PDB" id="8ZET"/>
    </source>
</evidence>
<evidence type="ECO:0000256" key="4">
    <source>
        <dbReference type="ARBA" id="ARBA00022494"/>
    </source>
</evidence>
<feature type="binding site" evidence="15">
    <location>
        <position position="67"/>
    </location>
    <ligand>
        <name>chlorophyll a</name>
        <dbReference type="ChEBI" id="CHEBI:58416"/>
        <label>1</label>
    </ligand>
</feature>
<comment type="similarity">
    <text evidence="3">Belongs to the fucoxanthin chlorophyll protein family.</text>
</comment>
<dbReference type="HOGENOM" id="CLU_057943_4_1_1"/>
<protein>
    <submittedName>
        <fullName evidence="17">Fucoxanthin chl a/c light-harvesting protein, major type</fullName>
    </submittedName>
</protein>
<feature type="binding site" evidence="19 20">
    <location>
        <position position="162"/>
    </location>
    <ligand>
        <name>chlorophyll a</name>
        <dbReference type="ChEBI" id="CHEBI:58416"/>
        <label>6</label>
        <note>axial binding residue</note>
    </ligand>
    <ligandPart>
        <name>Mg</name>
        <dbReference type="ChEBI" id="CHEBI:25107"/>
    </ligandPart>
</feature>
<dbReference type="Pfam" id="PF00504">
    <property type="entry name" value="Chloroa_b-bind"/>
    <property type="match status" value="1"/>
</dbReference>
<keyword evidence="13" id="KW-0437">Light-harvesting polypeptide</keyword>
<keyword evidence="16" id="KW-0732">Signal</keyword>
<gene>
    <name evidence="17" type="primary">Lhcf10</name>
    <name evidence="17" type="ORF">THAPS_25402</name>
</gene>
<organism evidence="17 18">
    <name type="scientific">Thalassiosira pseudonana</name>
    <name type="common">Marine diatom</name>
    <name type="synonym">Cyclotella nana</name>
    <dbReference type="NCBI Taxonomy" id="35128"/>
    <lineage>
        <taxon>Eukaryota</taxon>
        <taxon>Sar</taxon>
        <taxon>Stramenopiles</taxon>
        <taxon>Ochrophyta</taxon>
        <taxon>Bacillariophyta</taxon>
        <taxon>Coscinodiscophyceae</taxon>
        <taxon>Thalassiosirophycidae</taxon>
        <taxon>Thalassiosirales</taxon>
        <taxon>Thalassiosiraceae</taxon>
        <taxon>Thalassiosira</taxon>
    </lineage>
</organism>